<dbReference type="GO" id="GO:0005524">
    <property type="term" value="F:ATP binding"/>
    <property type="evidence" value="ECO:0007669"/>
    <property type="project" value="UniProtKB-KW"/>
</dbReference>
<name>A0A7V8NP15_9BACT</name>
<evidence type="ECO:0000313" key="1">
    <source>
        <dbReference type="EMBL" id="MBA0084672.1"/>
    </source>
</evidence>
<dbReference type="InterPro" id="IPR027417">
    <property type="entry name" value="P-loop_NTPase"/>
</dbReference>
<dbReference type="EMBL" id="JACDQQ010000660">
    <property type="protein sequence ID" value="MBA0084672.1"/>
    <property type="molecule type" value="Genomic_DNA"/>
</dbReference>
<accession>A0A7V8NP15</accession>
<gene>
    <name evidence="1" type="ORF">HRJ53_06735</name>
</gene>
<keyword evidence="1" id="KW-0547">Nucleotide-binding</keyword>
<dbReference type="SUPFAM" id="SSF52540">
    <property type="entry name" value="P-loop containing nucleoside triphosphate hydrolases"/>
    <property type="match status" value="1"/>
</dbReference>
<evidence type="ECO:0000313" key="2">
    <source>
        <dbReference type="Proteomes" id="UP000567293"/>
    </source>
</evidence>
<feature type="non-terminal residue" evidence="1">
    <location>
        <position position="1"/>
    </location>
</feature>
<proteinExistence type="predicted"/>
<keyword evidence="2" id="KW-1185">Reference proteome</keyword>
<organism evidence="1 2">
    <name type="scientific">Candidatus Acidiferrum panamense</name>
    <dbReference type="NCBI Taxonomy" id="2741543"/>
    <lineage>
        <taxon>Bacteria</taxon>
        <taxon>Pseudomonadati</taxon>
        <taxon>Acidobacteriota</taxon>
        <taxon>Terriglobia</taxon>
        <taxon>Candidatus Acidiferrales</taxon>
        <taxon>Candidatus Acidiferrum</taxon>
    </lineage>
</organism>
<keyword evidence="1" id="KW-0067">ATP-binding</keyword>
<sequence length="40" mass="4494">NGATICMVTHDQRYANFAERTIHLFDGRIVEETQEAEVGA</sequence>
<dbReference type="Proteomes" id="UP000567293">
    <property type="component" value="Unassembled WGS sequence"/>
</dbReference>
<comment type="caution">
    <text evidence="1">The sequence shown here is derived from an EMBL/GenBank/DDBJ whole genome shotgun (WGS) entry which is preliminary data.</text>
</comment>
<reference evidence="1" key="1">
    <citation type="submission" date="2020-06" db="EMBL/GenBank/DDBJ databases">
        <title>Legume-microbial interactions unlock mineral nutrients during tropical forest succession.</title>
        <authorList>
            <person name="Epihov D.Z."/>
        </authorList>
    </citation>
    <scope>NUCLEOTIDE SEQUENCE [LARGE SCALE GENOMIC DNA]</scope>
    <source>
        <strain evidence="1">Pan2503</strain>
    </source>
</reference>
<dbReference type="AlphaFoldDB" id="A0A7V8NP15"/>
<protein>
    <submittedName>
        <fullName evidence="1">ABC transporter ATP-binding protein</fullName>
    </submittedName>
</protein>